<comment type="caution">
    <text evidence="1">The sequence shown here is derived from an EMBL/GenBank/DDBJ whole genome shotgun (WGS) entry which is preliminary data.</text>
</comment>
<evidence type="ECO:0000313" key="1">
    <source>
        <dbReference type="EMBL" id="MFC0271277.1"/>
    </source>
</evidence>
<reference evidence="1 2" key="1">
    <citation type="submission" date="2024-09" db="EMBL/GenBank/DDBJ databases">
        <authorList>
            <person name="Sun Q."/>
            <person name="Mori K."/>
        </authorList>
    </citation>
    <scope>NUCLEOTIDE SEQUENCE [LARGE SCALE GENOMIC DNA]</scope>
    <source>
        <strain evidence="1 2">CCM 7228</strain>
    </source>
</reference>
<name>A0ABV6GC80_9BACI</name>
<protein>
    <recommendedName>
        <fullName evidence="3">Flagellar hook-length control protein-like C-terminal domain-containing protein</fullName>
    </recommendedName>
</protein>
<keyword evidence="2" id="KW-1185">Reference proteome</keyword>
<dbReference type="RefSeq" id="WP_378932119.1">
    <property type="nucleotide sequence ID" value="NZ_JBHLVO010000004.1"/>
</dbReference>
<gene>
    <name evidence="1" type="ORF">ACFFIX_07410</name>
</gene>
<dbReference type="Proteomes" id="UP001589854">
    <property type="component" value="Unassembled WGS sequence"/>
</dbReference>
<dbReference type="EMBL" id="JBHLVO010000004">
    <property type="protein sequence ID" value="MFC0271277.1"/>
    <property type="molecule type" value="Genomic_DNA"/>
</dbReference>
<accession>A0ABV6GC80</accession>
<organism evidence="1 2">
    <name type="scientific">Metabacillus herbersteinensis</name>
    <dbReference type="NCBI Taxonomy" id="283816"/>
    <lineage>
        <taxon>Bacteria</taxon>
        <taxon>Bacillati</taxon>
        <taxon>Bacillota</taxon>
        <taxon>Bacilli</taxon>
        <taxon>Bacillales</taxon>
        <taxon>Bacillaceae</taxon>
        <taxon>Metabacillus</taxon>
    </lineage>
</organism>
<proteinExistence type="predicted"/>
<sequence>MEQLSAIKSMFQQITSSTSLSQQPLNLRENEVIVGNVLKLFPNQKALIQVGQTKLIAQLETALTSMQSYWFVVKGHNEKQHFQLKVLKPLEAPKQSIQDSAKDLLTMFQVRPTNKNLSLVKAIVKENIPISKEQLVLATEMLKQTQKTDGIKTQEAILFSLKQNLPLTEAVIKSLKEVQTTQPLVKQINQLLTNLEGMIKPSLNDRKLTKVLQEIIQKPIEVIAANLVKAISDVGKIGQLPEKEQLLIQGISQKINNEQNTKFLPLLDFLRNTSVANNIVDTNSSGHETQIKESTTSDIKETPNPLSSNLKRDYSFFTNEESKLLFRLVGHEPSLQTGDDVKNLLMYMDDKIGSKAEYELLQHLKKDYALIETETKESLKPLLISATKENHHPPAIREQIDQLLLRLNGQTLLHQENGPTQQIITQVPIQTERLQTDLTFQWSGKKQQNGKIDPNYCRVVFYLELSSLKDIMVDVQIQNRIMSISVYNNTQSLPDLVSMQTENLKNKLKEMNYQLSAIKVKPFQEETRPSSKIQKSLFTTPTSKYIGVDIRI</sequence>
<evidence type="ECO:0008006" key="3">
    <source>
        <dbReference type="Google" id="ProtNLM"/>
    </source>
</evidence>
<evidence type="ECO:0000313" key="2">
    <source>
        <dbReference type="Proteomes" id="UP001589854"/>
    </source>
</evidence>